<reference evidence="2 3" key="1">
    <citation type="submission" date="2018-12" db="EMBL/GenBank/DDBJ databases">
        <title>Draft Genome Sequence of Chryseobacterium arthrosphaerae strain ED882-96 Isolated from the Blood of a Patient with Liver Cirrhosis in Taiwan.</title>
        <authorList>
            <person name="Lin J.-N."/>
            <person name="Lai C.-H."/>
            <person name="Yang C.-H."/>
            <person name="Huang Y.-H."/>
        </authorList>
    </citation>
    <scope>NUCLEOTIDE SEQUENCE [LARGE SCALE GENOMIC DNA]</scope>
    <source>
        <strain evidence="2 3">ED882-96</strain>
    </source>
</reference>
<dbReference type="SUPFAM" id="SSF56601">
    <property type="entry name" value="beta-lactamase/transpeptidase-like"/>
    <property type="match status" value="1"/>
</dbReference>
<organism evidence="2 3">
    <name type="scientific">Chryseobacterium arthrosphaerae</name>
    <dbReference type="NCBI Taxonomy" id="651561"/>
    <lineage>
        <taxon>Bacteria</taxon>
        <taxon>Pseudomonadati</taxon>
        <taxon>Bacteroidota</taxon>
        <taxon>Flavobacteriia</taxon>
        <taxon>Flavobacteriales</taxon>
        <taxon>Weeksellaceae</taxon>
        <taxon>Chryseobacterium group</taxon>
        <taxon>Chryseobacterium</taxon>
    </lineage>
</organism>
<sequence length="64" mass="7479">MPFRRKGNPSTFFEAASLSKPVFALFVLQLAKEGRLDLNRPLLNIYRQIISKMKGIKKLQPKWF</sequence>
<evidence type="ECO:0000259" key="1">
    <source>
        <dbReference type="Pfam" id="PF00144"/>
    </source>
</evidence>
<dbReference type="EMBL" id="RYFC01000001">
    <property type="protein sequence ID" value="RTZ50437.1"/>
    <property type="molecule type" value="Genomic_DNA"/>
</dbReference>
<feature type="domain" description="Beta-lactamase-related" evidence="1">
    <location>
        <begin position="8"/>
        <end position="42"/>
    </location>
</feature>
<dbReference type="Gene3D" id="3.40.710.10">
    <property type="entry name" value="DD-peptidase/beta-lactamase superfamily"/>
    <property type="match status" value="1"/>
</dbReference>
<protein>
    <recommendedName>
        <fullName evidence="1">Beta-lactamase-related domain-containing protein</fullName>
    </recommendedName>
</protein>
<gene>
    <name evidence="2" type="ORF">EJ377_01505</name>
</gene>
<dbReference type="InterPro" id="IPR001466">
    <property type="entry name" value="Beta-lactam-related"/>
</dbReference>
<dbReference type="InterPro" id="IPR012338">
    <property type="entry name" value="Beta-lactam/transpept-like"/>
</dbReference>
<evidence type="ECO:0000313" key="2">
    <source>
        <dbReference type="EMBL" id="RTZ50437.1"/>
    </source>
</evidence>
<comment type="caution">
    <text evidence="2">The sequence shown here is derived from an EMBL/GenBank/DDBJ whole genome shotgun (WGS) entry which is preliminary data.</text>
</comment>
<dbReference type="Proteomes" id="UP000276953">
    <property type="component" value="Unassembled WGS sequence"/>
</dbReference>
<name>A0A432E1X0_9FLAO</name>
<dbReference type="AlphaFoldDB" id="A0A432E1X0"/>
<proteinExistence type="predicted"/>
<evidence type="ECO:0000313" key="3">
    <source>
        <dbReference type="Proteomes" id="UP000276953"/>
    </source>
</evidence>
<dbReference type="Pfam" id="PF00144">
    <property type="entry name" value="Beta-lactamase"/>
    <property type="match status" value="1"/>
</dbReference>
<accession>A0A432E1X0</accession>